<comment type="similarity">
    <text evidence="4">Belongs to the TMTC family.</text>
</comment>
<feature type="transmembrane region" description="Helical" evidence="14">
    <location>
        <begin position="123"/>
        <end position="145"/>
    </location>
</feature>
<reference evidence="16 17" key="1">
    <citation type="submission" date="2020-04" db="EMBL/GenBank/DDBJ databases">
        <title>Perkinsus olseni comparative genomics.</title>
        <authorList>
            <person name="Bogema D.R."/>
        </authorList>
    </citation>
    <scope>NUCLEOTIDE SEQUENCE [LARGE SCALE GENOMIC DNA]</scope>
    <source>
        <strain evidence="16">ATCC PRA-179</strain>
    </source>
</reference>
<evidence type="ECO:0000256" key="1">
    <source>
        <dbReference type="ARBA" id="ARBA00004141"/>
    </source>
</evidence>
<dbReference type="PANTHER" id="PTHR44227">
    <property type="match status" value="1"/>
</dbReference>
<feature type="transmembrane region" description="Helical" evidence="14">
    <location>
        <begin position="165"/>
        <end position="184"/>
    </location>
</feature>
<evidence type="ECO:0000313" key="17">
    <source>
        <dbReference type="Proteomes" id="UP000570595"/>
    </source>
</evidence>
<comment type="subcellular location">
    <subcellularLocation>
        <location evidence="2">Endoplasmic reticulum</location>
    </subcellularLocation>
    <subcellularLocation>
        <location evidence="1">Membrane</location>
        <topology evidence="1">Multi-pass membrane protein</topology>
    </subcellularLocation>
</comment>
<comment type="pathway">
    <text evidence="3">Protein modification; protein glycosylation.</text>
</comment>
<keyword evidence="7 14" id="KW-0812">Transmembrane</keyword>
<sequence length="679" mass="75530">MIRYKGFIMDDSVAIVRNLNVVGESVSWSELNSRDFWGLNMFDGGWTHKSFRPITTITYRWNYLLHGLDSSGFHVANFLLHAAVSFLMIPLCTIVLGAPRLLAVIGAALFACHPVHTENLLYLVCRADILAALFSIISIVLYISAAGHNNKADSGLSRNEEGPHWVLMMSGCLLACLLAVAGGLSKEAGFTVLPILVGIEILHLWRSLRDGKPASYSRATQRIAMVCFVTIACLLWRYSHTRGTDVNMSPQDNPVQFETDRLTRMLTYAFLHGQYLKLLILPMYLCYDYSLNAIPMLRTFQDCRLLLPLASYLLIACLLAVGLRLLTTVGLERSHQCSRERGKNSLVGLAVLIVTWFPASNVMFPVGTVIGERLLYIPSIGFIMLVVTLLESCASRRSGLLDPEGNGRRIANRRVSILPSPGIVVSLGFAVFILIPVFSTRTFLRVLDWSDPDVLFVVDGVRQPASAKTQFNLGITYMQQQKWDEAVGALVRCALADPMSGLPYWRIGQIEILRGNFPVAEQWLMEATTKFGASLMVKDEEIFHDAAVALYQNGKVDMAVEYLHMALTMNPDFPKGLNNLACATLGIEYSQGEERGRYDAVDRAAHYVSQAIQLSEASSIQNPLYWQNMLFFAKYSQLANNMKLAKSAERKLSEIIPDITPNDLSKSSADCTWEFVPAA</sequence>
<keyword evidence="8" id="KW-0677">Repeat</keyword>
<keyword evidence="12 14" id="KW-0472">Membrane</keyword>
<keyword evidence="6 16" id="KW-0808">Transferase</keyword>
<dbReference type="OrthoDB" id="66906at2759"/>
<evidence type="ECO:0000256" key="9">
    <source>
        <dbReference type="ARBA" id="ARBA00022803"/>
    </source>
</evidence>
<organism evidence="16 17">
    <name type="scientific">Perkinsus olseni</name>
    <name type="common">Perkinsus atlanticus</name>
    <dbReference type="NCBI Taxonomy" id="32597"/>
    <lineage>
        <taxon>Eukaryota</taxon>
        <taxon>Sar</taxon>
        <taxon>Alveolata</taxon>
        <taxon>Perkinsozoa</taxon>
        <taxon>Perkinsea</taxon>
        <taxon>Perkinsida</taxon>
        <taxon>Perkinsidae</taxon>
        <taxon>Perkinsus</taxon>
    </lineage>
</organism>
<evidence type="ECO:0000256" key="4">
    <source>
        <dbReference type="ARBA" id="ARBA00007882"/>
    </source>
</evidence>
<dbReference type="EC" id="2.4.1.109" evidence="5"/>
<dbReference type="UniPathway" id="UPA00378"/>
<keyword evidence="9 13" id="KW-0802">TPR repeat</keyword>
<evidence type="ECO:0000256" key="6">
    <source>
        <dbReference type="ARBA" id="ARBA00022679"/>
    </source>
</evidence>
<feature type="transmembrane region" description="Helical" evidence="14">
    <location>
        <begin position="305"/>
        <end position="326"/>
    </location>
</feature>
<feature type="transmembrane region" description="Helical" evidence="14">
    <location>
        <begin position="266"/>
        <end position="285"/>
    </location>
</feature>
<comment type="caution">
    <text evidence="16">The sequence shown here is derived from an EMBL/GenBank/DDBJ whole genome shotgun (WGS) entry which is preliminary data.</text>
</comment>
<dbReference type="Gene3D" id="1.25.40.10">
    <property type="entry name" value="Tetratricopeptide repeat domain"/>
    <property type="match status" value="1"/>
</dbReference>
<evidence type="ECO:0000256" key="7">
    <source>
        <dbReference type="ARBA" id="ARBA00022692"/>
    </source>
</evidence>
<feature type="transmembrane region" description="Helical" evidence="14">
    <location>
        <begin position="220"/>
        <end position="238"/>
    </location>
</feature>
<dbReference type="PROSITE" id="PS50005">
    <property type="entry name" value="TPR"/>
    <property type="match status" value="2"/>
</dbReference>
<keyword evidence="11 14" id="KW-1133">Transmembrane helix</keyword>
<feature type="repeat" description="TPR" evidence="13">
    <location>
        <begin position="540"/>
        <end position="573"/>
    </location>
</feature>
<evidence type="ECO:0000256" key="8">
    <source>
        <dbReference type="ARBA" id="ARBA00022737"/>
    </source>
</evidence>
<proteinExistence type="inferred from homology"/>
<feature type="transmembrane region" description="Helical" evidence="14">
    <location>
        <begin position="346"/>
        <end position="368"/>
    </location>
</feature>
<evidence type="ECO:0000256" key="13">
    <source>
        <dbReference type="PROSITE-ProRule" id="PRU00339"/>
    </source>
</evidence>
<dbReference type="SUPFAM" id="SSF48452">
    <property type="entry name" value="TPR-like"/>
    <property type="match status" value="1"/>
</dbReference>
<dbReference type="Proteomes" id="UP000570595">
    <property type="component" value="Unassembled WGS sequence"/>
</dbReference>
<dbReference type="InterPro" id="IPR011990">
    <property type="entry name" value="TPR-like_helical_dom_sf"/>
</dbReference>
<feature type="transmembrane region" description="Helical" evidence="14">
    <location>
        <begin position="415"/>
        <end position="438"/>
    </location>
</feature>
<dbReference type="InterPro" id="IPR052346">
    <property type="entry name" value="O-mannosyl-transferase_TMTC"/>
</dbReference>
<evidence type="ECO:0000256" key="3">
    <source>
        <dbReference type="ARBA" id="ARBA00004922"/>
    </source>
</evidence>
<evidence type="ECO:0000259" key="15">
    <source>
        <dbReference type="Pfam" id="PF08409"/>
    </source>
</evidence>
<dbReference type="Pfam" id="PF08409">
    <property type="entry name" value="TMTC_DUF1736"/>
    <property type="match status" value="1"/>
</dbReference>
<accession>A0A7J6L746</accession>
<evidence type="ECO:0000256" key="14">
    <source>
        <dbReference type="SAM" id="Phobius"/>
    </source>
</evidence>
<dbReference type="InterPro" id="IPR019734">
    <property type="entry name" value="TPR_rpt"/>
</dbReference>
<evidence type="ECO:0000256" key="10">
    <source>
        <dbReference type="ARBA" id="ARBA00022824"/>
    </source>
</evidence>
<dbReference type="GO" id="GO:0030968">
    <property type="term" value="P:endoplasmic reticulum unfolded protein response"/>
    <property type="evidence" value="ECO:0007669"/>
    <property type="project" value="TreeGrafter"/>
</dbReference>
<dbReference type="SMART" id="SM00028">
    <property type="entry name" value="TPR"/>
    <property type="match status" value="2"/>
</dbReference>
<keyword evidence="10" id="KW-0256">Endoplasmic reticulum</keyword>
<evidence type="ECO:0000313" key="16">
    <source>
        <dbReference type="EMBL" id="KAF4655002.1"/>
    </source>
</evidence>
<evidence type="ECO:0000256" key="2">
    <source>
        <dbReference type="ARBA" id="ARBA00004240"/>
    </source>
</evidence>
<gene>
    <name evidence="16" type="primary">TMTC4_2</name>
    <name evidence="16" type="ORF">FOZ61_007835</name>
</gene>
<dbReference type="AlphaFoldDB" id="A0A7J6L746"/>
<feature type="transmembrane region" description="Helical" evidence="14">
    <location>
        <begin position="78"/>
        <end position="111"/>
    </location>
</feature>
<feature type="transmembrane region" description="Helical" evidence="14">
    <location>
        <begin position="374"/>
        <end position="394"/>
    </location>
</feature>
<dbReference type="InterPro" id="IPR013618">
    <property type="entry name" value="TMTC_DUF1736"/>
</dbReference>
<evidence type="ECO:0000256" key="11">
    <source>
        <dbReference type="ARBA" id="ARBA00022989"/>
    </source>
</evidence>
<feature type="repeat" description="TPR" evidence="13">
    <location>
        <begin position="467"/>
        <end position="500"/>
    </location>
</feature>
<protein>
    <recommendedName>
        <fullName evidence="5">dolichyl-phosphate-mannose--protein mannosyltransferase</fullName>
        <ecNumber evidence="5">2.4.1.109</ecNumber>
    </recommendedName>
</protein>
<dbReference type="GO" id="GO:0005783">
    <property type="term" value="C:endoplasmic reticulum"/>
    <property type="evidence" value="ECO:0007669"/>
    <property type="project" value="UniProtKB-SubCell"/>
</dbReference>
<feature type="transmembrane region" description="Helical" evidence="14">
    <location>
        <begin position="191"/>
        <end position="208"/>
    </location>
</feature>
<evidence type="ECO:0000256" key="12">
    <source>
        <dbReference type="ARBA" id="ARBA00023136"/>
    </source>
</evidence>
<name>A0A7J6L746_PEROL</name>
<dbReference type="EMBL" id="JABAHT010000494">
    <property type="protein sequence ID" value="KAF4655002.1"/>
    <property type="molecule type" value="Genomic_DNA"/>
</dbReference>
<dbReference type="GO" id="GO:0016020">
    <property type="term" value="C:membrane"/>
    <property type="evidence" value="ECO:0007669"/>
    <property type="project" value="UniProtKB-SubCell"/>
</dbReference>
<feature type="domain" description="DUF1736" evidence="15">
    <location>
        <begin position="248"/>
        <end position="315"/>
    </location>
</feature>
<dbReference type="PANTHER" id="PTHR44227:SF3">
    <property type="entry name" value="PROTEIN O-MANNOSYL-TRANSFERASE TMTC4"/>
    <property type="match status" value="1"/>
</dbReference>
<evidence type="ECO:0000256" key="5">
    <source>
        <dbReference type="ARBA" id="ARBA00012839"/>
    </source>
</evidence>
<dbReference type="GO" id="GO:0004169">
    <property type="term" value="F:dolichyl-phosphate-mannose-protein mannosyltransferase activity"/>
    <property type="evidence" value="ECO:0007669"/>
    <property type="project" value="UniProtKB-EC"/>
</dbReference>